<proteinExistence type="predicted"/>
<dbReference type="GeneID" id="91542596"/>
<protein>
    <submittedName>
        <fullName evidence="2">Uncharacterized protein</fullName>
    </submittedName>
</protein>
<name>A0ABZ1GI04_9ACTN</name>
<feature type="region of interest" description="Disordered" evidence="1">
    <location>
        <begin position="1"/>
        <end position="74"/>
    </location>
</feature>
<accession>A0ABZ1GI04</accession>
<reference evidence="2 3" key="1">
    <citation type="submission" date="2022-10" db="EMBL/GenBank/DDBJ databases">
        <title>The complete genomes of actinobacterial strains from the NBC collection.</title>
        <authorList>
            <person name="Joergensen T.S."/>
            <person name="Alvarez Arevalo M."/>
            <person name="Sterndorff E.B."/>
            <person name="Faurdal D."/>
            <person name="Vuksanovic O."/>
            <person name="Mourched A.-S."/>
            <person name="Charusanti P."/>
            <person name="Shaw S."/>
            <person name="Blin K."/>
            <person name="Weber T."/>
        </authorList>
    </citation>
    <scope>NUCLEOTIDE SEQUENCE [LARGE SCALE GENOMIC DNA]</scope>
    <source>
        <strain evidence="2 3">NBC 01753</strain>
    </source>
</reference>
<dbReference type="RefSeq" id="WP_326751982.1">
    <property type="nucleotide sequence ID" value="NZ_CP109134.1"/>
</dbReference>
<dbReference type="EMBL" id="CP109134">
    <property type="protein sequence ID" value="WSD05788.1"/>
    <property type="molecule type" value="Genomic_DNA"/>
</dbReference>
<evidence type="ECO:0000256" key="1">
    <source>
        <dbReference type="SAM" id="MobiDB-lite"/>
    </source>
</evidence>
<organism evidence="2 3">
    <name type="scientific">Streptomyces hirsutus</name>
    <dbReference type="NCBI Taxonomy" id="35620"/>
    <lineage>
        <taxon>Bacteria</taxon>
        <taxon>Bacillati</taxon>
        <taxon>Actinomycetota</taxon>
        <taxon>Actinomycetes</taxon>
        <taxon>Kitasatosporales</taxon>
        <taxon>Streptomycetaceae</taxon>
        <taxon>Streptomyces</taxon>
    </lineage>
</organism>
<dbReference type="Proteomes" id="UP001335325">
    <property type="component" value="Chromosome"/>
</dbReference>
<sequence>MNTVVRPAVGSAGPRRIVTAGSAGTREHGGPDAGAVDGREIRPRAGGEQVSIPAVPRPAAALNSRTPSEGVITA</sequence>
<evidence type="ECO:0000313" key="2">
    <source>
        <dbReference type="EMBL" id="WSD05788.1"/>
    </source>
</evidence>
<evidence type="ECO:0000313" key="3">
    <source>
        <dbReference type="Proteomes" id="UP001335325"/>
    </source>
</evidence>
<gene>
    <name evidence="2" type="ORF">OIE73_08465</name>
</gene>
<keyword evidence="3" id="KW-1185">Reference proteome</keyword>